<organism evidence="1">
    <name type="scientific">hydrothermal vent metagenome</name>
    <dbReference type="NCBI Taxonomy" id="652676"/>
    <lineage>
        <taxon>unclassified sequences</taxon>
        <taxon>metagenomes</taxon>
        <taxon>ecological metagenomes</taxon>
    </lineage>
</organism>
<dbReference type="Gene3D" id="1.20.1600.10">
    <property type="entry name" value="Outer membrane efflux proteins (OEP)"/>
    <property type="match status" value="1"/>
</dbReference>
<dbReference type="EMBL" id="UOEY01000029">
    <property type="protein sequence ID" value="VAW36817.1"/>
    <property type="molecule type" value="Genomic_DNA"/>
</dbReference>
<dbReference type="Pfam" id="PF02321">
    <property type="entry name" value="OEP"/>
    <property type="match status" value="2"/>
</dbReference>
<proteinExistence type="predicted"/>
<dbReference type="InterPro" id="IPR003423">
    <property type="entry name" value="OMP_efflux"/>
</dbReference>
<name>A0A3B0VEV1_9ZZZZ</name>
<dbReference type="InterPro" id="IPR010131">
    <property type="entry name" value="MdtP/NodT-like"/>
</dbReference>
<sequence>MKPYIFVLIFALLAAGGEQPAAAAPALSGIKVLDLATAQGIALKDNPSMAAAMARVRQARARVRQAAAAWWPSLDLSAGASHVRLPDSYLPLSPAAASYPQSGGQSYDEYAAGIQAAWVLFDGFYRSFSQKQADWGEKSAMAARRDARRLLISAVARAFLNAQLARTNVRIARADKDFYGQQLRDAENRYKVGTGARGDVLNIKVQINSAKTSLLLASREFEATGYGLAALLGLPGAVLPPGIDLAPLDRNFDTGGREEDPEPLIDEALAQRPDVRRLEMQLQESKAAAGAARARFYPRLQLAGAVNGVRLGDAALSSEDLGNTVSLDLAWNLFAGGADRARLFAARQKQQETGFTLADLRNQVAAEIRQDIARLAAAREQVRLQRDSVKLVAENRDLAKNEYEAGETSLVRLNEAQRDLTTTHSRLAQALVAFHLARQNLLAATGRNLARFEKQTKTQANNGPGK</sequence>
<reference evidence="1" key="1">
    <citation type="submission" date="2018-06" db="EMBL/GenBank/DDBJ databases">
        <authorList>
            <person name="Zhirakovskaya E."/>
        </authorList>
    </citation>
    <scope>NUCLEOTIDE SEQUENCE</scope>
</reference>
<gene>
    <name evidence="1" type="ORF">MNBD_DELTA04-366</name>
</gene>
<dbReference type="SUPFAM" id="SSF56954">
    <property type="entry name" value="Outer membrane efflux proteins (OEP)"/>
    <property type="match status" value="1"/>
</dbReference>
<accession>A0A3B0VEV1</accession>
<dbReference type="GO" id="GO:0015562">
    <property type="term" value="F:efflux transmembrane transporter activity"/>
    <property type="evidence" value="ECO:0007669"/>
    <property type="project" value="InterPro"/>
</dbReference>
<evidence type="ECO:0008006" key="2">
    <source>
        <dbReference type="Google" id="ProtNLM"/>
    </source>
</evidence>
<dbReference type="AlphaFoldDB" id="A0A3B0VEV1"/>
<evidence type="ECO:0000313" key="1">
    <source>
        <dbReference type="EMBL" id="VAW36817.1"/>
    </source>
</evidence>
<protein>
    <recommendedName>
        <fullName evidence="2">TolC family protein</fullName>
    </recommendedName>
</protein>
<dbReference type="PANTHER" id="PTHR30203">
    <property type="entry name" value="OUTER MEMBRANE CATION EFFLUX PROTEIN"/>
    <property type="match status" value="1"/>
</dbReference>